<dbReference type="Proteomes" id="UP001500979">
    <property type="component" value="Unassembled WGS sequence"/>
</dbReference>
<dbReference type="PROSITE" id="PS00893">
    <property type="entry name" value="NUDIX_BOX"/>
    <property type="match status" value="1"/>
</dbReference>
<protein>
    <submittedName>
        <fullName evidence="5">NUDIX domain-containing protein</fullName>
    </submittedName>
</protein>
<dbReference type="SUPFAM" id="SSF55811">
    <property type="entry name" value="Nudix"/>
    <property type="match status" value="1"/>
</dbReference>
<comment type="similarity">
    <text evidence="1 3">Belongs to the Nudix hydrolase family.</text>
</comment>
<dbReference type="PRINTS" id="PR00502">
    <property type="entry name" value="NUDIXFAMILY"/>
</dbReference>
<name>A0ABN3VK40_9PSEU</name>
<dbReference type="PROSITE" id="PS51462">
    <property type="entry name" value="NUDIX"/>
    <property type="match status" value="1"/>
</dbReference>
<accession>A0ABN3VK40</accession>
<keyword evidence="6" id="KW-1185">Reference proteome</keyword>
<evidence type="ECO:0000313" key="6">
    <source>
        <dbReference type="Proteomes" id="UP001500979"/>
    </source>
</evidence>
<evidence type="ECO:0000259" key="4">
    <source>
        <dbReference type="PROSITE" id="PS51462"/>
    </source>
</evidence>
<organism evidence="5 6">
    <name type="scientific">Saccharopolyspora taberi</name>
    <dbReference type="NCBI Taxonomy" id="60895"/>
    <lineage>
        <taxon>Bacteria</taxon>
        <taxon>Bacillati</taxon>
        <taxon>Actinomycetota</taxon>
        <taxon>Actinomycetes</taxon>
        <taxon>Pseudonocardiales</taxon>
        <taxon>Pseudonocardiaceae</taxon>
        <taxon>Saccharopolyspora</taxon>
    </lineage>
</organism>
<dbReference type="InterPro" id="IPR020476">
    <property type="entry name" value="Nudix_hydrolase"/>
</dbReference>
<evidence type="ECO:0000313" key="5">
    <source>
        <dbReference type="EMBL" id="GAA2811465.1"/>
    </source>
</evidence>
<dbReference type="InterPro" id="IPR020084">
    <property type="entry name" value="NUDIX_hydrolase_CS"/>
</dbReference>
<dbReference type="InterPro" id="IPR015797">
    <property type="entry name" value="NUDIX_hydrolase-like_dom_sf"/>
</dbReference>
<comment type="caution">
    <text evidence="5">The sequence shown here is derived from an EMBL/GenBank/DDBJ whole genome shotgun (WGS) entry which is preliminary data.</text>
</comment>
<evidence type="ECO:0000256" key="1">
    <source>
        <dbReference type="ARBA" id="ARBA00005582"/>
    </source>
</evidence>
<sequence>MIVSENPPIRCVGAVVFDQFGRLLLVKRAHDPGRGKWSLPGGRVEPGETDQMAVAREVREETGLSVTVGAHIGRILRPAPHGTFEIHDYSCRASDSSLSAGDDAVDAQWADSATFATLERENALTEGLAEVLRSWDCLPRDSDT</sequence>
<evidence type="ECO:0000256" key="2">
    <source>
        <dbReference type="ARBA" id="ARBA00022801"/>
    </source>
</evidence>
<dbReference type="EMBL" id="BAAAUX010000023">
    <property type="protein sequence ID" value="GAA2811465.1"/>
    <property type="molecule type" value="Genomic_DNA"/>
</dbReference>
<dbReference type="PANTHER" id="PTHR43736">
    <property type="entry name" value="ADP-RIBOSE PYROPHOSPHATASE"/>
    <property type="match status" value="1"/>
</dbReference>
<dbReference type="RefSeq" id="WP_344684316.1">
    <property type="nucleotide sequence ID" value="NZ_BAAAUX010000023.1"/>
</dbReference>
<proteinExistence type="inferred from homology"/>
<dbReference type="CDD" id="cd04673">
    <property type="entry name" value="NUDIX_ADPRase"/>
    <property type="match status" value="1"/>
</dbReference>
<feature type="domain" description="Nudix hydrolase" evidence="4">
    <location>
        <begin position="7"/>
        <end position="132"/>
    </location>
</feature>
<keyword evidence="2 3" id="KW-0378">Hydrolase</keyword>
<dbReference type="Gene3D" id="3.90.79.10">
    <property type="entry name" value="Nucleoside Triphosphate Pyrophosphohydrolase"/>
    <property type="match status" value="1"/>
</dbReference>
<dbReference type="Pfam" id="PF00293">
    <property type="entry name" value="NUDIX"/>
    <property type="match status" value="1"/>
</dbReference>
<dbReference type="InterPro" id="IPR000086">
    <property type="entry name" value="NUDIX_hydrolase_dom"/>
</dbReference>
<evidence type="ECO:0000256" key="3">
    <source>
        <dbReference type="RuleBase" id="RU003476"/>
    </source>
</evidence>
<reference evidence="5 6" key="1">
    <citation type="journal article" date="2019" name="Int. J. Syst. Evol. Microbiol.">
        <title>The Global Catalogue of Microorganisms (GCM) 10K type strain sequencing project: providing services to taxonomists for standard genome sequencing and annotation.</title>
        <authorList>
            <consortium name="The Broad Institute Genomics Platform"/>
            <consortium name="The Broad Institute Genome Sequencing Center for Infectious Disease"/>
            <person name="Wu L."/>
            <person name="Ma J."/>
        </authorList>
    </citation>
    <scope>NUCLEOTIDE SEQUENCE [LARGE SCALE GENOMIC DNA]</scope>
    <source>
        <strain evidence="5 6">JCM 9383</strain>
    </source>
</reference>
<gene>
    <name evidence="5" type="ORF">GCM10010470_53570</name>
</gene>
<dbReference type="PANTHER" id="PTHR43736:SF1">
    <property type="entry name" value="DIHYDRONEOPTERIN TRIPHOSPHATE DIPHOSPHATASE"/>
    <property type="match status" value="1"/>
</dbReference>